<gene>
    <name evidence="2" type="ORF">ACJDU8_02230</name>
</gene>
<keyword evidence="1" id="KW-0472">Membrane</keyword>
<dbReference type="EMBL" id="JBJHZX010000002">
    <property type="protein sequence ID" value="MFL0194398.1"/>
    <property type="molecule type" value="Genomic_DNA"/>
</dbReference>
<evidence type="ECO:0000313" key="3">
    <source>
        <dbReference type="Proteomes" id="UP001623660"/>
    </source>
</evidence>
<dbReference type="PROSITE" id="PS51257">
    <property type="entry name" value="PROKAR_LIPOPROTEIN"/>
    <property type="match status" value="1"/>
</dbReference>
<evidence type="ECO:0008006" key="4">
    <source>
        <dbReference type="Google" id="ProtNLM"/>
    </source>
</evidence>
<feature type="transmembrane region" description="Helical" evidence="1">
    <location>
        <begin position="9"/>
        <end position="30"/>
    </location>
</feature>
<comment type="caution">
    <text evidence="2">The sequence shown here is derived from an EMBL/GenBank/DDBJ whole genome shotgun (WGS) entry which is preliminary data.</text>
</comment>
<name>A0ABW8SEU5_9CLOT</name>
<proteinExistence type="predicted"/>
<dbReference type="RefSeq" id="WP_406790518.1">
    <property type="nucleotide sequence ID" value="NZ_JBJHZX010000002.1"/>
</dbReference>
<keyword evidence="1" id="KW-1133">Transmembrane helix</keyword>
<accession>A0ABW8SEU5</accession>
<keyword evidence="3" id="KW-1185">Reference proteome</keyword>
<evidence type="ECO:0000313" key="2">
    <source>
        <dbReference type="EMBL" id="MFL0194398.1"/>
    </source>
</evidence>
<reference evidence="2 3" key="1">
    <citation type="submission" date="2024-11" db="EMBL/GenBank/DDBJ databases">
        <authorList>
            <person name="Heng Y.C."/>
            <person name="Lim A.C.H."/>
            <person name="Lee J.K.Y."/>
            <person name="Kittelmann S."/>
        </authorList>
    </citation>
    <scope>NUCLEOTIDE SEQUENCE [LARGE SCALE GENOMIC DNA]</scope>
    <source>
        <strain evidence="2 3">WILCCON 0269</strain>
    </source>
</reference>
<sequence>MDRRKLRTIVLVIFTILIFSLSCYICVIGFQNANMKKELLQVKEKNKSSDTVKTNSNVNMCVSDEAELIFKIKYDKSGDYQVEKEESAKELSGKSKSEVEDMYKDVGYKIQTFNSKEIILTKEVDKYAPNKYVLGIKGDVIAIYKTDKEGNMFIENEKTDITDIKIKKLKEEDIKLLTKGDKYFQCNTREEAQSRLEDYE</sequence>
<organism evidence="2 3">
    <name type="scientific">Candidatus Clostridium eludens</name>
    <dbReference type="NCBI Taxonomy" id="3381663"/>
    <lineage>
        <taxon>Bacteria</taxon>
        <taxon>Bacillati</taxon>
        <taxon>Bacillota</taxon>
        <taxon>Clostridia</taxon>
        <taxon>Eubacteriales</taxon>
        <taxon>Clostridiaceae</taxon>
        <taxon>Clostridium</taxon>
    </lineage>
</organism>
<evidence type="ECO:0000256" key="1">
    <source>
        <dbReference type="SAM" id="Phobius"/>
    </source>
</evidence>
<keyword evidence="1" id="KW-0812">Transmembrane</keyword>
<dbReference type="Proteomes" id="UP001623660">
    <property type="component" value="Unassembled WGS sequence"/>
</dbReference>
<protein>
    <recommendedName>
        <fullName evidence="4">Bypass of forespore C C-terminal domain-containing protein</fullName>
    </recommendedName>
</protein>